<dbReference type="Gene3D" id="3.30.230.10">
    <property type="match status" value="1"/>
</dbReference>
<dbReference type="InterPro" id="IPR036554">
    <property type="entry name" value="GHMP_kinase_C_sf"/>
</dbReference>
<keyword evidence="5" id="KW-0067">ATP-binding</keyword>
<dbReference type="EC" id="4.1.1.33" evidence="2"/>
<dbReference type="GO" id="GO:0005524">
    <property type="term" value="F:ATP binding"/>
    <property type="evidence" value="ECO:0007669"/>
    <property type="project" value="UniProtKB-KW"/>
</dbReference>
<dbReference type="InterPro" id="IPR014721">
    <property type="entry name" value="Ribsml_uS5_D2-typ_fold_subgr"/>
</dbReference>
<dbReference type="Pfam" id="PF18376">
    <property type="entry name" value="MDD_C"/>
    <property type="match status" value="1"/>
</dbReference>
<dbReference type="InterPro" id="IPR020568">
    <property type="entry name" value="Ribosomal_Su5_D2-typ_SF"/>
</dbReference>
<dbReference type="SUPFAM" id="SSF54211">
    <property type="entry name" value="Ribosomal protein S5 domain 2-like"/>
    <property type="match status" value="1"/>
</dbReference>
<evidence type="ECO:0000256" key="7">
    <source>
        <dbReference type="ARBA" id="ARBA00023239"/>
    </source>
</evidence>
<dbReference type="PANTHER" id="PTHR10977">
    <property type="entry name" value="DIPHOSPHOMEVALONATE DECARBOXYLASE"/>
    <property type="match status" value="1"/>
</dbReference>
<accession>A0A1G1VV28</accession>
<protein>
    <recommendedName>
        <fullName evidence="2">diphosphomevalonate decarboxylase</fullName>
        <ecNumber evidence="2">4.1.1.33</ecNumber>
    </recommendedName>
</protein>
<sequence length="325" mass="36185">MKKTAIAPANIALIKYWGKRDASLNLPLNSSFSMNLSELSTTTTIQFRQLKKDEISLDGHDATTEDRERVVRHLDRIRKIAGTSFRARVVSRNTFPTGVGIASSASGFAALTLAATRALGLRLSEKQLSLLARRGSGSACRSVPDGFVEWVVGKRDEDSYAFSLHPPDFWDIHDVVVLVSRRMKKVTSTEGHSLAPTSPFFQVRLRDIPRRLSLLKKALKEKDFSTFGRVVEEEALNMHAVMMTSSPPLLYWEPVTLKVMLLVFQMRDEGLQAYVTLDAGPTVHVICQANDAERLARKLRTVEGVIAVIDNKPGKGARVVEEHLF</sequence>
<dbReference type="AlphaFoldDB" id="A0A1G1VV28"/>
<feature type="domain" description="Mvd1 C-terminal" evidence="8">
    <location>
        <begin position="175"/>
        <end position="301"/>
    </location>
</feature>
<evidence type="ECO:0000313" key="11">
    <source>
        <dbReference type="Proteomes" id="UP000179233"/>
    </source>
</evidence>
<organism evidence="10 11">
    <name type="scientific">Candidatus Chisholmbacteria bacterium RIFCSPHIGHO2_01_FULL_52_32</name>
    <dbReference type="NCBI Taxonomy" id="1797591"/>
    <lineage>
        <taxon>Bacteria</taxon>
        <taxon>Candidatus Chisholmiibacteriota</taxon>
    </lineage>
</organism>
<dbReference type="InterPro" id="IPR053859">
    <property type="entry name" value="MVD-like_N"/>
</dbReference>
<keyword evidence="4" id="KW-0547">Nucleotide-binding</keyword>
<dbReference type="InterPro" id="IPR029765">
    <property type="entry name" value="Mev_diP_decarb"/>
</dbReference>
<evidence type="ECO:0000256" key="6">
    <source>
        <dbReference type="ARBA" id="ARBA00023098"/>
    </source>
</evidence>
<dbReference type="Pfam" id="PF22700">
    <property type="entry name" value="MVD-like_N"/>
    <property type="match status" value="1"/>
</dbReference>
<evidence type="ECO:0000256" key="2">
    <source>
        <dbReference type="ARBA" id="ARBA00012296"/>
    </source>
</evidence>
<gene>
    <name evidence="10" type="ORF">A2786_05885</name>
</gene>
<evidence type="ECO:0000313" key="10">
    <source>
        <dbReference type="EMBL" id="OGY19037.1"/>
    </source>
</evidence>
<dbReference type="InterPro" id="IPR041431">
    <property type="entry name" value="Mvd1_C"/>
</dbReference>
<dbReference type="InterPro" id="IPR005935">
    <property type="entry name" value="Mev_decarb"/>
</dbReference>
<dbReference type="PIRSF" id="PIRSF015950">
    <property type="entry name" value="Mev_P_decrbx"/>
    <property type="match status" value="1"/>
</dbReference>
<name>A0A1G1VV28_9BACT</name>
<dbReference type="GO" id="GO:0019287">
    <property type="term" value="P:isopentenyl diphosphate biosynthetic process, mevalonate pathway"/>
    <property type="evidence" value="ECO:0007669"/>
    <property type="project" value="InterPro"/>
</dbReference>
<comment type="caution">
    <text evidence="10">The sequence shown here is derived from an EMBL/GenBank/DDBJ whole genome shotgun (WGS) entry which is preliminary data.</text>
</comment>
<dbReference type="NCBIfam" id="TIGR01240">
    <property type="entry name" value="mevDPdecarb"/>
    <property type="match status" value="1"/>
</dbReference>
<dbReference type="SUPFAM" id="SSF55060">
    <property type="entry name" value="GHMP Kinase, C-terminal domain"/>
    <property type="match status" value="1"/>
</dbReference>
<dbReference type="GO" id="GO:0004163">
    <property type="term" value="F:diphosphomevalonate decarboxylase activity"/>
    <property type="evidence" value="ECO:0007669"/>
    <property type="project" value="UniProtKB-EC"/>
</dbReference>
<keyword evidence="7" id="KW-0456">Lyase</keyword>
<dbReference type="GO" id="GO:0005829">
    <property type="term" value="C:cytosol"/>
    <property type="evidence" value="ECO:0007669"/>
    <property type="project" value="InterPro"/>
</dbReference>
<evidence type="ECO:0000256" key="5">
    <source>
        <dbReference type="ARBA" id="ARBA00022840"/>
    </source>
</evidence>
<evidence type="ECO:0000259" key="8">
    <source>
        <dbReference type="Pfam" id="PF18376"/>
    </source>
</evidence>
<keyword evidence="6" id="KW-0443">Lipid metabolism</keyword>
<dbReference type="EMBL" id="MHCJ01000001">
    <property type="protein sequence ID" value="OGY19037.1"/>
    <property type="molecule type" value="Genomic_DNA"/>
</dbReference>
<evidence type="ECO:0000256" key="4">
    <source>
        <dbReference type="ARBA" id="ARBA00022741"/>
    </source>
</evidence>
<dbReference type="Gene3D" id="3.30.70.890">
    <property type="entry name" value="GHMP kinase, C-terminal domain"/>
    <property type="match status" value="1"/>
</dbReference>
<evidence type="ECO:0000256" key="1">
    <source>
        <dbReference type="ARBA" id="ARBA00008831"/>
    </source>
</evidence>
<keyword evidence="3" id="KW-0444">Lipid biosynthesis</keyword>
<comment type="similarity">
    <text evidence="1">Belongs to the diphosphomevalonate decarboxylase family.</text>
</comment>
<dbReference type="FunFam" id="3.30.230.10:FF:000072">
    <property type="entry name" value="Diphosphomevalonate decarboxylase"/>
    <property type="match status" value="1"/>
</dbReference>
<dbReference type="Proteomes" id="UP000179233">
    <property type="component" value="Unassembled WGS sequence"/>
</dbReference>
<feature type="domain" description="Diphosphomevalonate decarboxylase-like N-terminal" evidence="9">
    <location>
        <begin position="7"/>
        <end position="161"/>
    </location>
</feature>
<evidence type="ECO:0000259" key="9">
    <source>
        <dbReference type="Pfam" id="PF22700"/>
    </source>
</evidence>
<dbReference type="PANTHER" id="PTHR10977:SF3">
    <property type="entry name" value="DIPHOSPHOMEVALONATE DECARBOXYLASE"/>
    <property type="match status" value="1"/>
</dbReference>
<evidence type="ECO:0000256" key="3">
    <source>
        <dbReference type="ARBA" id="ARBA00022516"/>
    </source>
</evidence>
<proteinExistence type="inferred from homology"/>
<reference evidence="10 11" key="1">
    <citation type="journal article" date="2016" name="Nat. Commun.">
        <title>Thousands of microbial genomes shed light on interconnected biogeochemical processes in an aquifer system.</title>
        <authorList>
            <person name="Anantharaman K."/>
            <person name="Brown C.T."/>
            <person name="Hug L.A."/>
            <person name="Sharon I."/>
            <person name="Castelle C.J."/>
            <person name="Probst A.J."/>
            <person name="Thomas B.C."/>
            <person name="Singh A."/>
            <person name="Wilkins M.J."/>
            <person name="Karaoz U."/>
            <person name="Brodie E.L."/>
            <person name="Williams K.H."/>
            <person name="Hubbard S.S."/>
            <person name="Banfield J.F."/>
        </authorList>
    </citation>
    <scope>NUCLEOTIDE SEQUENCE [LARGE SCALE GENOMIC DNA]</scope>
</reference>